<dbReference type="Proteomes" id="UP000014568">
    <property type="component" value="Unassembled WGS sequence"/>
</dbReference>
<keyword evidence="4" id="KW-0804">Transcription</keyword>
<dbReference type="PATRIC" id="fig|421052.3.peg.2281"/>
<dbReference type="Gene3D" id="1.10.10.10">
    <property type="entry name" value="Winged helix-like DNA-binding domain superfamily/Winged helix DNA-binding domain"/>
    <property type="match status" value="1"/>
</dbReference>
<dbReference type="EMBL" id="ATGI01000031">
    <property type="protein sequence ID" value="EPF71991.1"/>
    <property type="molecule type" value="Genomic_DNA"/>
</dbReference>
<evidence type="ECO:0000259" key="5">
    <source>
        <dbReference type="PROSITE" id="PS50931"/>
    </source>
</evidence>
<proteinExistence type="inferred from homology"/>
<dbReference type="InterPro" id="IPR036388">
    <property type="entry name" value="WH-like_DNA-bd_sf"/>
</dbReference>
<evidence type="ECO:0000256" key="4">
    <source>
        <dbReference type="ARBA" id="ARBA00023163"/>
    </source>
</evidence>
<evidence type="ECO:0000256" key="1">
    <source>
        <dbReference type="ARBA" id="ARBA00009437"/>
    </source>
</evidence>
<dbReference type="PANTHER" id="PTHR30537:SF31">
    <property type="entry name" value="TRANSCRIPTIONAL REGULATOR, LYSR FAMILY"/>
    <property type="match status" value="1"/>
</dbReference>
<dbReference type="HOGENOM" id="CLU_039613_16_2_6"/>
<evidence type="ECO:0000313" key="7">
    <source>
        <dbReference type="Proteomes" id="UP000014568"/>
    </source>
</evidence>
<accession>S3NZG2</accession>
<dbReference type="Pfam" id="PF03466">
    <property type="entry name" value="LysR_substrate"/>
    <property type="match status" value="1"/>
</dbReference>
<sequence length="307" mass="35188">MPNFDDYLYFYLVVKYAGFSAASEASNISKSKLSRRVIALENHYKIKLIHRSTRQFNITALGQQFYEQCCRIIQHAEHADHILLNQKNELEGLIKVSCPPMMLSFQLRHLFTQFLNRYPKVEIEFEISSERIDIIKDNVDLAIRTNFSSTKDSNLIVRDVIQTTHCLVASPDLLRDQTLQSLTDLQNFPSIALGTQTHEYQWHLTHAHSQESTIIPLQPRIKSSDILGVYYAAKDGLGIADLPYLIAEADIQSGKLIHLFPEWYSNIGTVQMVYASRKEQRLLMAKLIDHLVEGLEAMAKTHSGFIH</sequence>
<gene>
    <name evidence="6" type="ORF">F945_02337</name>
</gene>
<dbReference type="GO" id="GO:0003700">
    <property type="term" value="F:DNA-binding transcription factor activity"/>
    <property type="evidence" value="ECO:0007669"/>
    <property type="project" value="InterPro"/>
</dbReference>
<dbReference type="OrthoDB" id="5671700at2"/>
<comment type="similarity">
    <text evidence="1">Belongs to the LysR transcriptional regulatory family.</text>
</comment>
<keyword evidence="2" id="KW-0805">Transcription regulation</keyword>
<dbReference type="InterPro" id="IPR036390">
    <property type="entry name" value="WH_DNA-bd_sf"/>
</dbReference>
<keyword evidence="7" id="KW-1185">Reference proteome</keyword>
<protein>
    <recommendedName>
        <fullName evidence="5">HTH lysR-type domain-containing protein</fullName>
    </recommendedName>
</protein>
<comment type="caution">
    <text evidence="6">The sequence shown here is derived from an EMBL/GenBank/DDBJ whole genome shotgun (WGS) entry which is preliminary data.</text>
</comment>
<dbReference type="STRING" id="632955.GCA_000829675_01622"/>
<evidence type="ECO:0000313" key="6">
    <source>
        <dbReference type="EMBL" id="EPF71991.1"/>
    </source>
</evidence>
<keyword evidence="3" id="KW-0238">DNA-binding</keyword>
<dbReference type="Pfam" id="PF00126">
    <property type="entry name" value="HTH_1"/>
    <property type="match status" value="1"/>
</dbReference>
<reference evidence="6 7" key="1">
    <citation type="submission" date="2013-06" db="EMBL/GenBank/DDBJ databases">
        <title>The Genome Sequence of Acinetobacter rudis CIP 110305.</title>
        <authorList>
            <consortium name="The Broad Institute Genome Sequencing Platform"/>
            <consortium name="The Broad Institute Genome Sequencing Center for Infectious Disease"/>
            <person name="Cerqueira G."/>
            <person name="Feldgarden M."/>
            <person name="Courvalin P."/>
            <person name="Perichon B."/>
            <person name="Grillot-Courvalin C."/>
            <person name="Clermont D."/>
            <person name="Rocha E."/>
            <person name="Yoon E.-J."/>
            <person name="Nemec A."/>
            <person name="Young S.K."/>
            <person name="Zeng Q."/>
            <person name="Gargeya S."/>
            <person name="Fitzgerald M."/>
            <person name="Abouelleil A."/>
            <person name="Alvarado L."/>
            <person name="Berlin A.M."/>
            <person name="Chapman S.B."/>
            <person name="Dewar J."/>
            <person name="Goldberg J."/>
            <person name="Griggs A."/>
            <person name="Gujja S."/>
            <person name="Hansen M."/>
            <person name="Howarth C."/>
            <person name="Imamovic A."/>
            <person name="Larimer J."/>
            <person name="McCowan C."/>
            <person name="Murphy C."/>
            <person name="Pearson M."/>
            <person name="Priest M."/>
            <person name="Roberts A."/>
            <person name="Saif S."/>
            <person name="Shea T."/>
            <person name="Sykes S."/>
            <person name="Wortman J."/>
            <person name="Nusbaum C."/>
            <person name="Birren B."/>
        </authorList>
    </citation>
    <scope>NUCLEOTIDE SEQUENCE [LARGE SCALE GENOMIC DNA]</scope>
    <source>
        <strain evidence="6 7">CIP 110305</strain>
    </source>
</reference>
<feature type="domain" description="HTH lysR-type" evidence="5">
    <location>
        <begin position="2"/>
        <end position="59"/>
    </location>
</feature>
<evidence type="ECO:0000256" key="3">
    <source>
        <dbReference type="ARBA" id="ARBA00023125"/>
    </source>
</evidence>
<dbReference type="GO" id="GO:0043565">
    <property type="term" value="F:sequence-specific DNA binding"/>
    <property type="evidence" value="ECO:0007669"/>
    <property type="project" value="TreeGrafter"/>
</dbReference>
<dbReference type="InterPro" id="IPR000847">
    <property type="entry name" value="LysR_HTH_N"/>
</dbReference>
<dbReference type="InterPro" id="IPR058163">
    <property type="entry name" value="LysR-type_TF_proteobact-type"/>
</dbReference>
<dbReference type="SUPFAM" id="SSF46785">
    <property type="entry name" value="Winged helix' DNA-binding domain"/>
    <property type="match status" value="1"/>
</dbReference>
<dbReference type="Gene3D" id="3.40.190.290">
    <property type="match status" value="1"/>
</dbReference>
<dbReference type="AlphaFoldDB" id="S3NZG2"/>
<evidence type="ECO:0000256" key="2">
    <source>
        <dbReference type="ARBA" id="ARBA00023015"/>
    </source>
</evidence>
<dbReference type="PANTHER" id="PTHR30537">
    <property type="entry name" value="HTH-TYPE TRANSCRIPTIONAL REGULATOR"/>
    <property type="match status" value="1"/>
</dbReference>
<dbReference type="InterPro" id="IPR005119">
    <property type="entry name" value="LysR_subst-bd"/>
</dbReference>
<organism evidence="6 7">
    <name type="scientific">Acinetobacter rudis CIP 110305</name>
    <dbReference type="NCBI Taxonomy" id="421052"/>
    <lineage>
        <taxon>Bacteria</taxon>
        <taxon>Pseudomonadati</taxon>
        <taxon>Pseudomonadota</taxon>
        <taxon>Gammaproteobacteria</taxon>
        <taxon>Moraxellales</taxon>
        <taxon>Moraxellaceae</taxon>
        <taxon>Acinetobacter</taxon>
    </lineage>
</organism>
<dbReference type="GO" id="GO:0006351">
    <property type="term" value="P:DNA-templated transcription"/>
    <property type="evidence" value="ECO:0007669"/>
    <property type="project" value="TreeGrafter"/>
</dbReference>
<dbReference type="PROSITE" id="PS50931">
    <property type="entry name" value="HTH_LYSR"/>
    <property type="match status" value="1"/>
</dbReference>
<dbReference type="RefSeq" id="WP_016656741.1">
    <property type="nucleotide sequence ID" value="NZ_KE340353.1"/>
</dbReference>
<dbReference type="eggNOG" id="COG0583">
    <property type="taxonomic scope" value="Bacteria"/>
</dbReference>
<dbReference type="SUPFAM" id="SSF53850">
    <property type="entry name" value="Periplasmic binding protein-like II"/>
    <property type="match status" value="1"/>
</dbReference>
<name>S3NZG2_9GAMM</name>